<sequence length="919" mass="102948">MKALRVFLSASNLSSPTPLRRPARSLRSLYLRASSQGAVSELTSERLSALIALFGTLSGTRYELEHGAHGYHSAFAAQMNIKSWKTWWPFVVQLVRDKAYMGKSLGESDCYWLVRARLGEAGIDWVTVDAVPDGVLGRARKFFLRAHCSDSALPEHLAYIRALLLIRRPSATVEAAGWLALFLKKHPTGQLLDIFWTIVLDNSDVLSEELKERMLDAISSTRRPADSPPEWEALEHDSVVSISASDLTRRVTNALVSPIPISNIGTPAQLALQLWTIEARRMLVDPVVANLRWKNLTLLALANGHSFSLSSTSADIFRAASGHRMHAVDFNVVAVLAVLERLTSSPTIAHQMQDFVRTLWRLWSDVVEDDRAVHAALVRPILASFLRLLARSRDDLLRSRVLRLANTGFWAFDVGDDFARRQVQLLAVQYVVTSVLCGETVLEDIFGALPHYVAFPQWQGRLTGEALTILASYDAQLAWDMHRLWGRYMTIPEDVIGPFSLALVMEGRTELAAPLLSGFHFKGKSGQELLASILLHLGKQGKRYIDLDLAEIISKAILEWSSSSTLPITVRGRVSWAMLALASSGCSSAVVHIVRNVREKQPRYFRPATIILLIRALLYNRQFRAATVLIKDLESSYSTYIRKWRRILFFSLSRHGASVLAAHINSRIDERSLPIALVHGTQYGRFSAPRRAGFRIRRWLMRRTSSSEYSTAGMQHGIQALARTRGPGAAKVVHGRALRSFDMDIGLQTALGNVILHNQTLYSKHRNVRFVRNVIRVLHHLIQKRGFVPDRITTNIMVKSALRWPTVLDSTQVRVLFDHLVRTGYPIGAGAADAPLPFGTSGQLSGAMESLLPPTPRRSRLSFPRHVKPLYKSFIKAFFVRRDVVAARQVVGILQEVESMARALRRRARKADSRLWGTT</sequence>
<proteinExistence type="predicted"/>
<dbReference type="EMBL" id="MU277233">
    <property type="protein sequence ID" value="KAI0058670.1"/>
    <property type="molecule type" value="Genomic_DNA"/>
</dbReference>
<protein>
    <submittedName>
        <fullName evidence="1">Uncharacterized protein</fullName>
    </submittedName>
</protein>
<evidence type="ECO:0000313" key="1">
    <source>
        <dbReference type="EMBL" id="KAI0058670.1"/>
    </source>
</evidence>
<evidence type="ECO:0000313" key="2">
    <source>
        <dbReference type="Proteomes" id="UP000814140"/>
    </source>
</evidence>
<accession>A0ACB8SQG3</accession>
<organism evidence="1 2">
    <name type="scientific">Artomyces pyxidatus</name>
    <dbReference type="NCBI Taxonomy" id="48021"/>
    <lineage>
        <taxon>Eukaryota</taxon>
        <taxon>Fungi</taxon>
        <taxon>Dikarya</taxon>
        <taxon>Basidiomycota</taxon>
        <taxon>Agaricomycotina</taxon>
        <taxon>Agaricomycetes</taxon>
        <taxon>Russulales</taxon>
        <taxon>Auriscalpiaceae</taxon>
        <taxon>Artomyces</taxon>
    </lineage>
</organism>
<name>A0ACB8SQG3_9AGAM</name>
<reference evidence="1" key="2">
    <citation type="journal article" date="2022" name="New Phytol.">
        <title>Evolutionary transition to the ectomycorrhizal habit in the genomes of a hyperdiverse lineage of mushroom-forming fungi.</title>
        <authorList>
            <person name="Looney B."/>
            <person name="Miyauchi S."/>
            <person name="Morin E."/>
            <person name="Drula E."/>
            <person name="Courty P.E."/>
            <person name="Kohler A."/>
            <person name="Kuo A."/>
            <person name="LaButti K."/>
            <person name="Pangilinan J."/>
            <person name="Lipzen A."/>
            <person name="Riley R."/>
            <person name="Andreopoulos W."/>
            <person name="He G."/>
            <person name="Johnson J."/>
            <person name="Nolan M."/>
            <person name="Tritt A."/>
            <person name="Barry K.W."/>
            <person name="Grigoriev I.V."/>
            <person name="Nagy L.G."/>
            <person name="Hibbett D."/>
            <person name="Henrissat B."/>
            <person name="Matheny P.B."/>
            <person name="Labbe J."/>
            <person name="Martin F.M."/>
        </authorList>
    </citation>
    <scope>NUCLEOTIDE SEQUENCE</scope>
    <source>
        <strain evidence="1">HHB10654</strain>
    </source>
</reference>
<reference evidence="1" key="1">
    <citation type="submission" date="2021-03" db="EMBL/GenBank/DDBJ databases">
        <authorList>
            <consortium name="DOE Joint Genome Institute"/>
            <person name="Ahrendt S."/>
            <person name="Looney B.P."/>
            <person name="Miyauchi S."/>
            <person name="Morin E."/>
            <person name="Drula E."/>
            <person name="Courty P.E."/>
            <person name="Chicoki N."/>
            <person name="Fauchery L."/>
            <person name="Kohler A."/>
            <person name="Kuo A."/>
            <person name="Labutti K."/>
            <person name="Pangilinan J."/>
            <person name="Lipzen A."/>
            <person name="Riley R."/>
            <person name="Andreopoulos W."/>
            <person name="He G."/>
            <person name="Johnson J."/>
            <person name="Barry K.W."/>
            <person name="Grigoriev I.V."/>
            <person name="Nagy L."/>
            <person name="Hibbett D."/>
            <person name="Henrissat B."/>
            <person name="Matheny P.B."/>
            <person name="Labbe J."/>
            <person name="Martin F."/>
        </authorList>
    </citation>
    <scope>NUCLEOTIDE SEQUENCE</scope>
    <source>
        <strain evidence="1">HHB10654</strain>
    </source>
</reference>
<dbReference type="Proteomes" id="UP000814140">
    <property type="component" value="Unassembled WGS sequence"/>
</dbReference>
<keyword evidence="2" id="KW-1185">Reference proteome</keyword>
<comment type="caution">
    <text evidence="1">The sequence shown here is derived from an EMBL/GenBank/DDBJ whole genome shotgun (WGS) entry which is preliminary data.</text>
</comment>
<gene>
    <name evidence="1" type="ORF">BV25DRAFT_1919176</name>
</gene>